<dbReference type="InterPro" id="IPR016047">
    <property type="entry name" value="M23ase_b-sheet_dom"/>
</dbReference>
<dbReference type="InterPro" id="IPR050570">
    <property type="entry name" value="Cell_wall_metabolism_enzyme"/>
</dbReference>
<sequence length="416" mass="45753">MNLTTTLRQKIIALIVVLALSSLVSSAFSSELSTKRNQLGTVKSTLSQTRQKIQQAKNQEVQLVGQIESIDGTVMAVQKEYDRLDAELQKASLKRAGTERQLAALQGQLIRTQQELDFTEAKLSDQKGTLNARIQNIYKRGNAGFIDVILNSSDFMSLLNRVRFLEYIVAQDIDIVKRIEQTKAEIQEKKQQVEQDKAAVNSQRIELVGVEQNYRALTNAKLVQKNNLQNEINKKQALLNQIKANRSAYELAEDQLLDESSALASRIRQLEKSLGRGRGSNTSSEAGGSSSGFAWPTDGSMTSPFGMRMHPILHTMRMHTGVDIGAPYGQSVVAAQDGTVIQAGWVKGYGQTVIISHGDGISTLYGHLSQILVSEGDSVNKGETIAKVGSTGLSTGPHLHFEVRKNGDPQNPMNWY</sequence>
<dbReference type="PANTHER" id="PTHR21666">
    <property type="entry name" value="PEPTIDASE-RELATED"/>
    <property type="match status" value="1"/>
</dbReference>
<gene>
    <name evidence="6" type="ORF">COY37_11015</name>
</gene>
<dbReference type="Pfam" id="PF01551">
    <property type="entry name" value="Peptidase_M23"/>
    <property type="match status" value="1"/>
</dbReference>
<dbReference type="Pfam" id="PF24568">
    <property type="entry name" value="CC_PcsB"/>
    <property type="match status" value="1"/>
</dbReference>
<reference evidence="7" key="1">
    <citation type="submission" date="2017-09" db="EMBL/GenBank/DDBJ databases">
        <title>Depth-based differentiation of microbial function through sediment-hosted aquifers and enrichment of novel symbionts in the deep terrestrial subsurface.</title>
        <authorList>
            <person name="Probst A.J."/>
            <person name="Ladd B."/>
            <person name="Jarett J.K."/>
            <person name="Geller-Mcgrath D.E."/>
            <person name="Sieber C.M.K."/>
            <person name="Emerson J.B."/>
            <person name="Anantharaman K."/>
            <person name="Thomas B.C."/>
            <person name="Malmstrom R."/>
            <person name="Stieglmeier M."/>
            <person name="Klingl A."/>
            <person name="Woyke T."/>
            <person name="Ryan C.M."/>
            <person name="Banfield J.F."/>
        </authorList>
    </citation>
    <scope>NUCLEOTIDE SEQUENCE [LARGE SCALE GENOMIC DNA]</scope>
</reference>
<feature type="domain" description="M23ase beta-sheet core" evidence="4">
    <location>
        <begin position="317"/>
        <end position="412"/>
    </location>
</feature>
<dbReference type="Gene3D" id="2.70.70.10">
    <property type="entry name" value="Glucose Permease (Domain IIA)"/>
    <property type="match status" value="1"/>
</dbReference>
<dbReference type="CDD" id="cd12797">
    <property type="entry name" value="M23_peptidase"/>
    <property type="match status" value="1"/>
</dbReference>
<organism evidence="6 7">
    <name type="scientific">Candidatus Aquicultor secundus</name>
    <dbReference type="NCBI Taxonomy" id="1973895"/>
    <lineage>
        <taxon>Bacteria</taxon>
        <taxon>Bacillati</taxon>
        <taxon>Actinomycetota</taxon>
        <taxon>Candidatus Aquicultoria</taxon>
        <taxon>Candidatus Aquicultorales</taxon>
        <taxon>Candidatus Aquicultoraceae</taxon>
        <taxon>Candidatus Aquicultor</taxon>
    </lineage>
</organism>
<keyword evidence="1" id="KW-0732">Signal</keyword>
<evidence type="ECO:0000259" key="5">
    <source>
        <dbReference type="Pfam" id="PF24568"/>
    </source>
</evidence>
<name>A0A2M7T511_9ACTN</name>
<evidence type="ECO:0000256" key="3">
    <source>
        <dbReference type="SAM" id="MobiDB-lite"/>
    </source>
</evidence>
<dbReference type="PANTHER" id="PTHR21666:SF289">
    <property type="entry name" value="L-ALA--D-GLU ENDOPEPTIDASE"/>
    <property type="match status" value="1"/>
</dbReference>
<comment type="caution">
    <text evidence="6">The sequence shown here is derived from an EMBL/GenBank/DDBJ whole genome shotgun (WGS) entry which is preliminary data.</text>
</comment>
<dbReference type="InterPro" id="IPR011055">
    <property type="entry name" value="Dup_hybrid_motif"/>
</dbReference>
<accession>A0A2M7T511</accession>
<protein>
    <submittedName>
        <fullName evidence="6">Uncharacterized protein</fullName>
    </submittedName>
</protein>
<dbReference type="Proteomes" id="UP000230956">
    <property type="component" value="Unassembled WGS sequence"/>
</dbReference>
<dbReference type="EMBL" id="PFNG01000256">
    <property type="protein sequence ID" value="PIZ35044.1"/>
    <property type="molecule type" value="Genomic_DNA"/>
</dbReference>
<dbReference type="AlphaFoldDB" id="A0A2M7T511"/>
<dbReference type="InterPro" id="IPR057309">
    <property type="entry name" value="PcsB_CC"/>
</dbReference>
<evidence type="ECO:0000313" key="6">
    <source>
        <dbReference type="EMBL" id="PIZ35044.1"/>
    </source>
</evidence>
<dbReference type="RefSeq" id="WP_286677549.1">
    <property type="nucleotide sequence ID" value="NZ_MNXI01000013.1"/>
</dbReference>
<dbReference type="GO" id="GO:0004222">
    <property type="term" value="F:metalloendopeptidase activity"/>
    <property type="evidence" value="ECO:0007669"/>
    <property type="project" value="TreeGrafter"/>
</dbReference>
<evidence type="ECO:0000313" key="7">
    <source>
        <dbReference type="Proteomes" id="UP000230956"/>
    </source>
</evidence>
<evidence type="ECO:0000256" key="1">
    <source>
        <dbReference type="ARBA" id="ARBA00022729"/>
    </source>
</evidence>
<feature type="compositionally biased region" description="Low complexity" evidence="3">
    <location>
        <begin position="279"/>
        <end position="292"/>
    </location>
</feature>
<keyword evidence="2" id="KW-0175">Coiled coil</keyword>
<evidence type="ECO:0000259" key="4">
    <source>
        <dbReference type="Pfam" id="PF01551"/>
    </source>
</evidence>
<dbReference type="Gene3D" id="6.10.250.3150">
    <property type="match status" value="1"/>
</dbReference>
<evidence type="ECO:0000256" key="2">
    <source>
        <dbReference type="SAM" id="Coils"/>
    </source>
</evidence>
<feature type="coiled-coil region" evidence="2">
    <location>
        <begin position="39"/>
        <end position="122"/>
    </location>
</feature>
<feature type="domain" description="Peptidoglycan hydrolase PcsB coiled-coil" evidence="5">
    <location>
        <begin position="120"/>
        <end position="189"/>
    </location>
</feature>
<feature type="region of interest" description="Disordered" evidence="3">
    <location>
        <begin position="273"/>
        <end position="297"/>
    </location>
</feature>
<dbReference type="SUPFAM" id="SSF51261">
    <property type="entry name" value="Duplicated hybrid motif"/>
    <property type="match status" value="1"/>
</dbReference>
<feature type="coiled-coil region" evidence="2">
    <location>
        <begin position="176"/>
        <end position="259"/>
    </location>
</feature>
<proteinExistence type="predicted"/>
<dbReference type="FunFam" id="2.70.70.10:FF:000006">
    <property type="entry name" value="M23 family peptidase"/>
    <property type="match status" value="1"/>
</dbReference>